<dbReference type="PANTHER" id="PTHR30290">
    <property type="entry name" value="PERIPLASMIC BINDING COMPONENT OF ABC TRANSPORTER"/>
    <property type="match status" value="1"/>
</dbReference>
<feature type="domain" description="Solute-binding protein family 5" evidence="4">
    <location>
        <begin position="39"/>
        <end position="459"/>
    </location>
</feature>
<dbReference type="EMBL" id="VRTY01000122">
    <property type="protein sequence ID" value="TXK26900.1"/>
    <property type="molecule type" value="Genomic_DNA"/>
</dbReference>
<dbReference type="GO" id="GO:0043190">
    <property type="term" value="C:ATP-binding cassette (ABC) transporter complex"/>
    <property type="evidence" value="ECO:0007669"/>
    <property type="project" value="InterPro"/>
</dbReference>
<dbReference type="InterPro" id="IPR030678">
    <property type="entry name" value="Peptide/Ni-bd"/>
</dbReference>
<name>A0A5C8J0S5_9BACT</name>
<dbReference type="GO" id="GO:0015833">
    <property type="term" value="P:peptide transport"/>
    <property type="evidence" value="ECO:0007669"/>
    <property type="project" value="TreeGrafter"/>
</dbReference>
<gene>
    <name evidence="5" type="ORF">FVR03_21460</name>
</gene>
<dbReference type="InterPro" id="IPR000914">
    <property type="entry name" value="SBP_5_dom"/>
</dbReference>
<sequence length="542" mass="61324">MFNDPENLNPINYQNSSALQIINLLFQSLLTVDLEDNGLKPLLAEELPVIEQGDTTTLFNYKIREEAEWADGSPVTATDVAFTLKVMMAPLVNNEQIKSQIEFVRDFIHDKTDPKRFTLVCRSFSPEMELLTGDFFILPEYLFDPDRLLKHFSIQELVEAAPELENNKNLIAFAGQFNNVKFARDKDVLKGSAGYELENWTTGQYVVLKRKENWWGAHAAAATTYLTAFPEQINFQIIPDNTTALLALKNKQLDVLSNIPAADFDLLKKDAAFTQDYALAAPDSYEFNYVALNTRHPKLNNRYTRLALAHLLDVESLIKVTLTNYGTRTVGPVPPAAEPFYNAGLTPYPYSQAKAENLLKEGGWRHEDNGWYKTVEGKKERLTLEVNYRAGNTVFENSSLIFQQHAAKLDIPVVVQALESSLSKQKSQNHEFEMTFRSLSGNPFIFNFKPFFHTSFSAQGGSNITGFGTPETDALLDAINAAQTEREKARLLKELQRILHEEAAIIPLYYLKERIAVHKRFANTKISGLKPNYDVSAFTLKD</sequence>
<dbReference type="SUPFAM" id="SSF53850">
    <property type="entry name" value="Periplasmic binding protein-like II"/>
    <property type="match status" value="1"/>
</dbReference>
<organism evidence="5 6">
    <name type="scientific">Pontibacter qinzhouensis</name>
    <dbReference type="NCBI Taxonomy" id="2603253"/>
    <lineage>
        <taxon>Bacteria</taxon>
        <taxon>Pseudomonadati</taxon>
        <taxon>Bacteroidota</taxon>
        <taxon>Cytophagia</taxon>
        <taxon>Cytophagales</taxon>
        <taxon>Hymenobacteraceae</taxon>
        <taxon>Pontibacter</taxon>
    </lineage>
</organism>
<proteinExistence type="inferred from homology"/>
<accession>A0A5C8J0S5</accession>
<comment type="similarity">
    <text evidence="1">Belongs to the bacterial solute-binding protein 5 family.</text>
</comment>
<evidence type="ECO:0000313" key="6">
    <source>
        <dbReference type="Proteomes" id="UP000321926"/>
    </source>
</evidence>
<keyword evidence="3" id="KW-0732">Signal</keyword>
<evidence type="ECO:0000256" key="2">
    <source>
        <dbReference type="ARBA" id="ARBA00022448"/>
    </source>
</evidence>
<dbReference type="Pfam" id="PF00496">
    <property type="entry name" value="SBP_bac_5"/>
    <property type="match status" value="1"/>
</dbReference>
<evidence type="ECO:0000313" key="5">
    <source>
        <dbReference type="EMBL" id="TXK26900.1"/>
    </source>
</evidence>
<dbReference type="PANTHER" id="PTHR30290:SF9">
    <property type="entry name" value="OLIGOPEPTIDE-BINDING PROTEIN APPA"/>
    <property type="match status" value="1"/>
</dbReference>
<dbReference type="PIRSF" id="PIRSF002741">
    <property type="entry name" value="MppA"/>
    <property type="match status" value="1"/>
</dbReference>
<dbReference type="Proteomes" id="UP000321926">
    <property type="component" value="Unassembled WGS sequence"/>
</dbReference>
<comment type="caution">
    <text evidence="5">The sequence shown here is derived from an EMBL/GenBank/DDBJ whole genome shotgun (WGS) entry which is preliminary data.</text>
</comment>
<dbReference type="AlphaFoldDB" id="A0A5C8J0S5"/>
<dbReference type="Gene3D" id="3.10.105.10">
    <property type="entry name" value="Dipeptide-binding Protein, Domain 3"/>
    <property type="match status" value="1"/>
</dbReference>
<dbReference type="GO" id="GO:0030288">
    <property type="term" value="C:outer membrane-bounded periplasmic space"/>
    <property type="evidence" value="ECO:0007669"/>
    <property type="project" value="UniProtKB-ARBA"/>
</dbReference>
<evidence type="ECO:0000256" key="3">
    <source>
        <dbReference type="ARBA" id="ARBA00022729"/>
    </source>
</evidence>
<evidence type="ECO:0000259" key="4">
    <source>
        <dbReference type="Pfam" id="PF00496"/>
    </source>
</evidence>
<reference evidence="5 6" key="1">
    <citation type="submission" date="2019-08" db="EMBL/GenBank/DDBJ databases">
        <authorList>
            <person name="Shi S."/>
        </authorList>
    </citation>
    <scope>NUCLEOTIDE SEQUENCE [LARGE SCALE GENOMIC DNA]</scope>
    <source>
        <strain evidence="5 6">GY10130</strain>
    </source>
</reference>
<evidence type="ECO:0000256" key="1">
    <source>
        <dbReference type="ARBA" id="ARBA00005695"/>
    </source>
</evidence>
<keyword evidence="2" id="KW-0813">Transport</keyword>
<dbReference type="OrthoDB" id="9772924at2"/>
<dbReference type="Gene3D" id="3.90.76.10">
    <property type="entry name" value="Dipeptide-binding Protein, Domain 1"/>
    <property type="match status" value="1"/>
</dbReference>
<dbReference type="Gene3D" id="3.40.190.10">
    <property type="entry name" value="Periplasmic binding protein-like II"/>
    <property type="match status" value="1"/>
</dbReference>
<dbReference type="GO" id="GO:1904680">
    <property type="term" value="F:peptide transmembrane transporter activity"/>
    <property type="evidence" value="ECO:0007669"/>
    <property type="project" value="TreeGrafter"/>
</dbReference>
<dbReference type="InterPro" id="IPR039424">
    <property type="entry name" value="SBP_5"/>
</dbReference>
<keyword evidence="6" id="KW-1185">Reference proteome</keyword>
<protein>
    <submittedName>
        <fullName evidence="5">ABC transporter substrate-binding protein</fullName>
    </submittedName>
</protein>